<evidence type="ECO:0000256" key="18">
    <source>
        <dbReference type="ARBA" id="ARBA00029893"/>
    </source>
</evidence>
<dbReference type="EC" id="2.7.7.41" evidence="6"/>
<evidence type="ECO:0000256" key="15">
    <source>
        <dbReference type="ARBA" id="ARBA00023136"/>
    </source>
</evidence>
<dbReference type="EMBL" id="ML004450">
    <property type="protein sequence ID" value="RKP30893.1"/>
    <property type="molecule type" value="Genomic_DNA"/>
</dbReference>
<evidence type="ECO:0000256" key="10">
    <source>
        <dbReference type="ARBA" id="ARBA00022695"/>
    </source>
</evidence>
<keyword evidence="16" id="KW-0594">Phospholipid biosynthesis</keyword>
<keyword evidence="14" id="KW-0496">Mitochondrion</keyword>
<dbReference type="GO" id="GO:0005743">
    <property type="term" value="C:mitochondrial inner membrane"/>
    <property type="evidence" value="ECO:0007669"/>
    <property type="project" value="UniProtKB-SubCell"/>
</dbReference>
<keyword evidence="17" id="KW-1208">Phospholipid metabolism</keyword>
<evidence type="ECO:0000256" key="13">
    <source>
        <dbReference type="ARBA" id="ARBA00023098"/>
    </source>
</evidence>
<name>A0A4P9ZDM9_9ASCO</name>
<evidence type="ECO:0000256" key="6">
    <source>
        <dbReference type="ARBA" id="ARBA00012487"/>
    </source>
</evidence>
<evidence type="ECO:0000256" key="7">
    <source>
        <dbReference type="ARBA" id="ARBA00018337"/>
    </source>
</evidence>
<evidence type="ECO:0000256" key="8">
    <source>
        <dbReference type="ARBA" id="ARBA00022516"/>
    </source>
</evidence>
<dbReference type="InterPro" id="IPR015222">
    <property type="entry name" value="Tam41"/>
</dbReference>
<comment type="pathway">
    <text evidence="4">Lipid metabolism.</text>
</comment>
<evidence type="ECO:0000256" key="3">
    <source>
        <dbReference type="ARBA" id="ARBA00005119"/>
    </source>
</evidence>
<keyword evidence="12" id="KW-0460">Magnesium</keyword>
<keyword evidence="10" id="KW-0548">Nucleotidyltransferase</keyword>
<organism evidence="19 20">
    <name type="scientific">Metschnikowia bicuspidata</name>
    <dbReference type="NCBI Taxonomy" id="27322"/>
    <lineage>
        <taxon>Eukaryota</taxon>
        <taxon>Fungi</taxon>
        <taxon>Dikarya</taxon>
        <taxon>Ascomycota</taxon>
        <taxon>Saccharomycotina</taxon>
        <taxon>Pichiomycetes</taxon>
        <taxon>Metschnikowiaceae</taxon>
        <taxon>Metschnikowia</taxon>
    </lineage>
</organism>
<evidence type="ECO:0000313" key="19">
    <source>
        <dbReference type="EMBL" id="RKP30893.1"/>
    </source>
</evidence>
<keyword evidence="8" id="KW-0444">Lipid biosynthesis</keyword>
<sequence length="340" mass="38642">MALRGAHNPRIFQTRSIRYSFGYGLGVFPQEGYEKSAKKPQIDVVHVVNNVSEFHATNVAQFPNHYSFMRLLGLPAITRVQLYGAGMYYNPYVRIEDDRGHESMIKYGIVSEDVIFQDLTEWSTFYLAGRLQKPVRHIFGADLRLERANEYNLESAFNLSLVLLCLGKKISLTTRDLYQKIALLSYMGDPRMIVGGENPNKVKNIVKRQMAYFEQLYDPAMQVALSKGYATLKEGNLIVPKDASVFADILAKLPIQFRLRLAQSYGKKYEYVPEAIDDPNSKFLKFMSSDTHLRRTLLTTVLAIIAYPALVQSLKGILTAGIVKSAKYAWEKKMKSLVKT</sequence>
<dbReference type="GO" id="GO:0016024">
    <property type="term" value="P:CDP-diacylglycerol biosynthetic process"/>
    <property type="evidence" value="ECO:0007669"/>
    <property type="project" value="UniProtKB-UniPathway"/>
</dbReference>
<keyword evidence="9" id="KW-0808">Transferase</keyword>
<dbReference type="PANTHER" id="PTHR13619:SF0">
    <property type="entry name" value="PHOSPHATIDATE CYTIDYLYLTRANSFERASE, MITOCHONDRIAL"/>
    <property type="match status" value="1"/>
</dbReference>
<gene>
    <name evidence="19" type="ORF">METBISCDRAFT_30582</name>
</gene>
<dbReference type="PIRSF" id="PIRSF028840">
    <property type="entry name" value="Mmp37"/>
    <property type="match status" value="1"/>
</dbReference>
<dbReference type="AlphaFoldDB" id="A0A4P9ZDM9"/>
<evidence type="ECO:0000256" key="16">
    <source>
        <dbReference type="ARBA" id="ARBA00023209"/>
    </source>
</evidence>
<keyword evidence="20" id="KW-1185">Reference proteome</keyword>
<evidence type="ECO:0000256" key="4">
    <source>
        <dbReference type="ARBA" id="ARBA00005189"/>
    </source>
</evidence>
<proteinExistence type="inferred from homology"/>
<reference evidence="20" key="1">
    <citation type="journal article" date="2018" name="Nat. Microbiol.">
        <title>Leveraging single-cell genomics to expand the fungal tree of life.</title>
        <authorList>
            <person name="Ahrendt S.R."/>
            <person name="Quandt C.A."/>
            <person name="Ciobanu D."/>
            <person name="Clum A."/>
            <person name="Salamov A."/>
            <person name="Andreopoulos B."/>
            <person name="Cheng J.F."/>
            <person name="Woyke T."/>
            <person name="Pelin A."/>
            <person name="Henrissat B."/>
            <person name="Reynolds N.K."/>
            <person name="Benny G.L."/>
            <person name="Smith M.E."/>
            <person name="James T.Y."/>
            <person name="Grigoriev I.V."/>
        </authorList>
    </citation>
    <scope>NUCLEOTIDE SEQUENCE [LARGE SCALE GENOMIC DNA]</scope>
    <source>
        <strain evidence="20">Baker2002</strain>
    </source>
</reference>
<protein>
    <recommendedName>
        <fullName evidence="7">Phosphatidate cytidylyltransferase, mitochondrial</fullName>
        <ecNumber evidence="6">2.7.7.41</ecNumber>
    </recommendedName>
    <alternativeName>
        <fullName evidence="18">CDP-diacylglycerol synthase</fullName>
    </alternativeName>
</protein>
<evidence type="ECO:0000256" key="17">
    <source>
        <dbReference type="ARBA" id="ARBA00023264"/>
    </source>
</evidence>
<dbReference type="GO" id="GO:0032049">
    <property type="term" value="P:cardiolipin biosynthetic process"/>
    <property type="evidence" value="ECO:0007669"/>
    <property type="project" value="InterPro"/>
</dbReference>
<evidence type="ECO:0000256" key="14">
    <source>
        <dbReference type="ARBA" id="ARBA00023128"/>
    </source>
</evidence>
<keyword evidence="15" id="KW-0472">Membrane</keyword>
<evidence type="ECO:0000313" key="20">
    <source>
        <dbReference type="Proteomes" id="UP000268321"/>
    </source>
</evidence>
<keyword evidence="13" id="KW-0443">Lipid metabolism</keyword>
<dbReference type="GO" id="GO:0004605">
    <property type="term" value="F:phosphatidate cytidylyltransferase activity"/>
    <property type="evidence" value="ECO:0007669"/>
    <property type="project" value="UniProtKB-EC"/>
</dbReference>
<evidence type="ECO:0000256" key="1">
    <source>
        <dbReference type="ARBA" id="ARBA00001946"/>
    </source>
</evidence>
<comment type="subcellular location">
    <subcellularLocation>
        <location evidence="2">Mitochondrion inner membrane</location>
        <topology evidence="2">Peripheral membrane protein</topology>
        <orientation evidence="2">Matrix side</orientation>
    </subcellularLocation>
</comment>
<comment type="similarity">
    <text evidence="5">Belongs to the TAM41 family.</text>
</comment>
<evidence type="ECO:0000256" key="5">
    <source>
        <dbReference type="ARBA" id="ARBA00005458"/>
    </source>
</evidence>
<accession>A0A4P9ZDM9</accession>
<dbReference type="Pfam" id="PF09139">
    <property type="entry name" value="Tam41_Mmp37"/>
    <property type="match status" value="1"/>
</dbReference>
<comment type="pathway">
    <text evidence="3">Phospholipid metabolism; CDP-diacylglycerol biosynthesis; CDP-diacylglycerol from sn-glycerol 3-phosphate: step 3/3.</text>
</comment>
<evidence type="ECO:0000256" key="2">
    <source>
        <dbReference type="ARBA" id="ARBA00004443"/>
    </source>
</evidence>
<dbReference type="UniPathway" id="UPA00557">
    <property type="reaction ID" value="UER00614"/>
</dbReference>
<evidence type="ECO:0000256" key="12">
    <source>
        <dbReference type="ARBA" id="ARBA00022842"/>
    </source>
</evidence>
<evidence type="ECO:0000256" key="11">
    <source>
        <dbReference type="ARBA" id="ARBA00022792"/>
    </source>
</evidence>
<dbReference type="OrthoDB" id="341477at2759"/>
<keyword evidence="11" id="KW-0999">Mitochondrion inner membrane</keyword>
<dbReference type="Proteomes" id="UP000268321">
    <property type="component" value="Unassembled WGS sequence"/>
</dbReference>
<dbReference type="PANTHER" id="PTHR13619">
    <property type="entry name" value="PHOSPHATIDATE CYTIDYLYLTRANSFERASE, MITOCHONDRIAL"/>
    <property type="match status" value="1"/>
</dbReference>
<evidence type="ECO:0000256" key="9">
    <source>
        <dbReference type="ARBA" id="ARBA00022679"/>
    </source>
</evidence>
<comment type="cofactor">
    <cofactor evidence="1">
        <name>Mg(2+)</name>
        <dbReference type="ChEBI" id="CHEBI:18420"/>
    </cofactor>
</comment>